<evidence type="ECO:0000313" key="3">
    <source>
        <dbReference type="Proteomes" id="UP000799778"/>
    </source>
</evidence>
<dbReference type="Proteomes" id="UP000799778">
    <property type="component" value="Unassembled WGS sequence"/>
</dbReference>
<feature type="region of interest" description="Disordered" evidence="1">
    <location>
        <begin position="84"/>
        <end position="136"/>
    </location>
</feature>
<sequence>MSPNFANPSPSSSPSLSHSQSPSPSPSTKPTPLNILLDPEDAVLYQDWLDDEEFNHRKFVAAHRRREIPAACEYMEFTEWKTHQASGFTDTRREPSGSSTFLDSTSSSDMEDVQASMDPDGGQQSPEESKEEERIISRGRKCGHSFFRLPERGLDDPMADPPSPANNDFENVGTTHIHDPDVINYCPLCITHAHLSLVTALLQTWVNCGGPWRKSNRETDPQTKWYYAASKQFRQARTKLANIIERYDREAAEMDGDDGGYGAKAAMKAFIERWQAPCMLAVTYGEEGDVVSGWSEILPLPPSTQKKKTVTFSVPTTERDREQNKFSTFWRHSRHYDPEISIYACPEDSESWQDTSFKHDHYFTIAQSRILLLKLDDDTGDYEYQDINKAESFGNNLAVWRLQMLVSDTLATMTLEERSDMATTIASSSLYWLVWKENEGETMGFDDYMALETLAGSLVQKHAIAVGDLDPEDAKPVVEVSDITLGLSDTASSYSGSPYSDMSDTEEDSREEDSTKDETTEDAESATYDQESGGIMIDDDETA</sequence>
<proteinExistence type="predicted"/>
<gene>
    <name evidence="2" type="ORF">BU24DRAFT_476602</name>
</gene>
<evidence type="ECO:0000256" key="1">
    <source>
        <dbReference type="SAM" id="MobiDB-lite"/>
    </source>
</evidence>
<feature type="compositionally biased region" description="Low complexity" evidence="1">
    <location>
        <begin position="8"/>
        <end position="22"/>
    </location>
</feature>
<feature type="compositionally biased region" description="Low complexity" evidence="1">
    <location>
        <begin position="489"/>
        <end position="502"/>
    </location>
</feature>
<evidence type="ECO:0000313" key="2">
    <source>
        <dbReference type="EMBL" id="KAF2019524.1"/>
    </source>
</evidence>
<dbReference type="GeneID" id="54290334"/>
<dbReference type="EMBL" id="ML978067">
    <property type="protein sequence ID" value="KAF2019524.1"/>
    <property type="molecule type" value="Genomic_DNA"/>
</dbReference>
<feature type="region of interest" description="Disordered" evidence="1">
    <location>
        <begin position="489"/>
        <end position="543"/>
    </location>
</feature>
<feature type="compositionally biased region" description="Basic and acidic residues" evidence="1">
    <location>
        <begin position="127"/>
        <end position="136"/>
    </location>
</feature>
<dbReference type="RefSeq" id="XP_033387863.1">
    <property type="nucleotide sequence ID" value="XM_033532937.1"/>
</dbReference>
<name>A0A6A5Y4T2_9PLEO</name>
<organism evidence="2 3">
    <name type="scientific">Aaosphaeria arxii CBS 175.79</name>
    <dbReference type="NCBI Taxonomy" id="1450172"/>
    <lineage>
        <taxon>Eukaryota</taxon>
        <taxon>Fungi</taxon>
        <taxon>Dikarya</taxon>
        <taxon>Ascomycota</taxon>
        <taxon>Pezizomycotina</taxon>
        <taxon>Dothideomycetes</taxon>
        <taxon>Pleosporomycetidae</taxon>
        <taxon>Pleosporales</taxon>
        <taxon>Pleosporales incertae sedis</taxon>
        <taxon>Aaosphaeria</taxon>
    </lineage>
</organism>
<protein>
    <submittedName>
        <fullName evidence="2">Uncharacterized protein</fullName>
    </submittedName>
</protein>
<feature type="region of interest" description="Disordered" evidence="1">
    <location>
        <begin position="1"/>
        <end position="35"/>
    </location>
</feature>
<keyword evidence="3" id="KW-1185">Reference proteome</keyword>
<dbReference type="AlphaFoldDB" id="A0A6A5Y4T2"/>
<accession>A0A6A5Y4T2</accession>
<reference evidence="2" key="1">
    <citation type="journal article" date="2020" name="Stud. Mycol.">
        <title>101 Dothideomycetes genomes: a test case for predicting lifestyles and emergence of pathogens.</title>
        <authorList>
            <person name="Haridas S."/>
            <person name="Albert R."/>
            <person name="Binder M."/>
            <person name="Bloem J."/>
            <person name="Labutti K."/>
            <person name="Salamov A."/>
            <person name="Andreopoulos B."/>
            <person name="Baker S."/>
            <person name="Barry K."/>
            <person name="Bills G."/>
            <person name="Bluhm B."/>
            <person name="Cannon C."/>
            <person name="Castanera R."/>
            <person name="Culley D."/>
            <person name="Daum C."/>
            <person name="Ezra D."/>
            <person name="Gonzalez J."/>
            <person name="Henrissat B."/>
            <person name="Kuo A."/>
            <person name="Liang C."/>
            <person name="Lipzen A."/>
            <person name="Lutzoni F."/>
            <person name="Magnuson J."/>
            <person name="Mondo S."/>
            <person name="Nolan M."/>
            <person name="Ohm R."/>
            <person name="Pangilinan J."/>
            <person name="Park H.-J."/>
            <person name="Ramirez L."/>
            <person name="Alfaro M."/>
            <person name="Sun H."/>
            <person name="Tritt A."/>
            <person name="Yoshinaga Y."/>
            <person name="Zwiers L.-H."/>
            <person name="Turgeon B."/>
            <person name="Goodwin S."/>
            <person name="Spatafora J."/>
            <person name="Crous P."/>
            <person name="Grigoriev I."/>
        </authorList>
    </citation>
    <scope>NUCLEOTIDE SEQUENCE</scope>
    <source>
        <strain evidence="2">CBS 175.79</strain>
    </source>
</reference>
<feature type="compositionally biased region" description="Low complexity" evidence="1">
    <location>
        <begin position="96"/>
        <end position="108"/>
    </location>
</feature>